<dbReference type="KEGG" id="ath:AT4G36791"/>
<dbReference type="SMR" id="A0A178UZ85"/>
<evidence type="ECO:0000313" key="5">
    <source>
        <dbReference type="Proteomes" id="UP000078284"/>
    </source>
</evidence>
<dbReference type="Araport" id="AT4G36791"/>
<dbReference type="AlphaFoldDB" id="A0A178UZ85"/>
<reference evidence="5" key="1">
    <citation type="journal article" date="2016" name="Proc. Natl. Acad. Sci. U.S.A.">
        <title>Chromosome-level assembly of Arabidopsis thaliana Ler reveals the extent of translocation and inversion polymorphisms.</title>
        <authorList>
            <person name="Zapata L."/>
            <person name="Ding J."/>
            <person name="Willing E.M."/>
            <person name="Hartwig B."/>
            <person name="Bezdan D."/>
            <person name="Jiao W.B."/>
            <person name="Patel V."/>
            <person name="Velikkakam James G."/>
            <person name="Koornneef M."/>
            <person name="Ossowski S."/>
            <person name="Schneeberger K."/>
        </authorList>
    </citation>
    <scope>NUCLEOTIDE SEQUENCE [LARGE SCALE GENOMIC DNA]</scope>
    <source>
        <strain evidence="5">cv. Landsberg erecta</strain>
    </source>
</reference>
<evidence type="ECO:0000313" key="3">
    <source>
        <dbReference type="EMBL" id="CAA0397722.1"/>
    </source>
</evidence>
<evidence type="ECO:0000313" key="6">
    <source>
        <dbReference type="Proteomes" id="UP000434276"/>
    </source>
</evidence>
<accession>A0A178UZ85</accession>
<protein>
    <submittedName>
        <fullName evidence="4">Uncharacterized protein</fullName>
    </submittedName>
</protein>
<reference evidence="3 6" key="3">
    <citation type="submission" date="2019-12" db="EMBL/GenBank/DDBJ databases">
        <authorList>
            <person name="Jiao W.-B."/>
            <person name="Schneeberger K."/>
        </authorList>
    </citation>
    <scope>NUCLEOTIDE SEQUENCE [LARGE SCALE GENOMIC DNA]</scope>
    <source>
        <strain evidence="6">cv. C24</strain>
    </source>
</reference>
<dbReference type="GeneID" id="6240964"/>
<dbReference type="RefSeq" id="NP_001119128.1">
    <property type="nucleotide sequence ID" value="NM_001125656.1"/>
</dbReference>
<dbReference type="OrthoDB" id="10316663at2759"/>
<sequence>MRIQSKTARPNAVIDPYLPNQSIEDPTTSFDVKENLRRRRSMREDIERRRENKNQKHHLLPPRYEIRR</sequence>
<dbReference type="Proteomes" id="UP000078284">
    <property type="component" value="Chromosome 4"/>
</dbReference>
<dbReference type="ExpressionAtlas" id="A0A178UZ85">
    <property type="expression patterns" value="baseline"/>
</dbReference>
<feature type="compositionally biased region" description="Polar residues" evidence="1">
    <location>
        <begin position="19"/>
        <end position="30"/>
    </location>
</feature>
<evidence type="ECO:0000256" key="1">
    <source>
        <dbReference type="SAM" id="MobiDB-lite"/>
    </source>
</evidence>
<evidence type="ECO:0000313" key="4">
    <source>
        <dbReference type="EMBL" id="OAO99386.1"/>
    </source>
</evidence>
<dbReference type="Proteomes" id="UP000434276">
    <property type="component" value="Unassembled WGS sequence"/>
</dbReference>
<gene>
    <name evidence="2" type="ordered locus">At4g36791</name>
    <name evidence="4" type="ordered locus">AXX17_At4g41900</name>
    <name evidence="3" type="ORF">C24_LOCUS20421</name>
</gene>
<dbReference type="EMBL" id="LUHQ01000004">
    <property type="protein sequence ID" value="OAO99386.1"/>
    <property type="molecule type" value="Genomic_DNA"/>
</dbReference>
<name>A0A178UZ85_ARATH</name>
<evidence type="ECO:0000313" key="2">
    <source>
        <dbReference type="Araport" id="AT4G36791"/>
    </source>
</evidence>
<feature type="compositionally biased region" description="Basic and acidic residues" evidence="1">
    <location>
        <begin position="42"/>
        <end position="54"/>
    </location>
</feature>
<feature type="region of interest" description="Disordered" evidence="1">
    <location>
        <begin position="1"/>
        <end position="68"/>
    </location>
</feature>
<proteinExistence type="predicted"/>
<organism evidence="4 5">
    <name type="scientific">Arabidopsis thaliana</name>
    <name type="common">Mouse-ear cress</name>
    <dbReference type="NCBI Taxonomy" id="3702"/>
    <lineage>
        <taxon>Eukaryota</taxon>
        <taxon>Viridiplantae</taxon>
        <taxon>Streptophyta</taxon>
        <taxon>Embryophyta</taxon>
        <taxon>Tracheophyta</taxon>
        <taxon>Spermatophyta</taxon>
        <taxon>Magnoliopsida</taxon>
        <taxon>eudicotyledons</taxon>
        <taxon>Gunneridae</taxon>
        <taxon>Pentapetalae</taxon>
        <taxon>rosids</taxon>
        <taxon>malvids</taxon>
        <taxon>Brassicales</taxon>
        <taxon>Brassicaceae</taxon>
        <taxon>Camelineae</taxon>
        <taxon>Arabidopsis</taxon>
    </lineage>
</organism>
<reference evidence="4" key="2">
    <citation type="submission" date="2016-03" db="EMBL/GenBank/DDBJ databases">
        <title>Full-length assembly of Arabidopsis thaliana Ler reveals the complement of translocations and inversions.</title>
        <authorList>
            <person name="Zapata L."/>
            <person name="Schneeberger K."/>
            <person name="Ossowski S."/>
        </authorList>
    </citation>
    <scope>NUCLEOTIDE SEQUENCE [LARGE SCALE GENOMIC DNA]</scope>
    <source>
        <tissue evidence="4">Leaf</tissue>
    </source>
</reference>
<dbReference type="EMBL" id="CACSHJ010000095">
    <property type="protein sequence ID" value="CAA0397722.1"/>
    <property type="molecule type" value="Genomic_DNA"/>
</dbReference>